<keyword evidence="4" id="KW-1185">Reference proteome</keyword>
<evidence type="ECO:0000313" key="4">
    <source>
        <dbReference type="Proteomes" id="UP000776629"/>
    </source>
</evidence>
<evidence type="ECO:0000313" key="3">
    <source>
        <dbReference type="EMBL" id="MBM6754541.1"/>
    </source>
</evidence>
<dbReference type="CDD" id="cd07583">
    <property type="entry name" value="nitrilase_5"/>
    <property type="match status" value="1"/>
</dbReference>
<reference evidence="3 4" key="1">
    <citation type="journal article" date="2021" name="Sci. Rep.">
        <title>The distribution of antibiotic resistance genes in chicken gut microbiota commensals.</title>
        <authorList>
            <person name="Juricova H."/>
            <person name="Matiasovicova J."/>
            <person name="Kubasova T."/>
            <person name="Cejkova D."/>
            <person name="Rychlik I."/>
        </authorList>
    </citation>
    <scope>NUCLEOTIDE SEQUENCE [LARGE SCALE GENOMIC DNA]</scope>
    <source>
        <strain evidence="3 4">An810</strain>
    </source>
</reference>
<dbReference type="SUPFAM" id="SSF56317">
    <property type="entry name" value="Carbon-nitrogen hydrolase"/>
    <property type="match status" value="1"/>
</dbReference>
<dbReference type="PANTHER" id="PTHR23088:SF27">
    <property type="entry name" value="DEAMINATED GLUTATHIONE AMIDASE"/>
    <property type="match status" value="1"/>
</dbReference>
<dbReference type="GO" id="GO:0016787">
    <property type="term" value="F:hydrolase activity"/>
    <property type="evidence" value="ECO:0007669"/>
    <property type="project" value="UniProtKB-KW"/>
</dbReference>
<dbReference type="EMBL" id="JACJJQ010000034">
    <property type="protein sequence ID" value="MBM6754541.1"/>
    <property type="molecule type" value="Genomic_DNA"/>
</dbReference>
<dbReference type="InterPro" id="IPR003010">
    <property type="entry name" value="C-N_Hydrolase"/>
</dbReference>
<feature type="domain" description="CN hydrolase" evidence="2">
    <location>
        <begin position="2"/>
        <end position="238"/>
    </location>
</feature>
<sequence length="260" mass="29050">MVKVAMVQMDIEFGNPAKNFSRVGEALEQAKDLGAEVVVFPEMWNTGYDLENLPSIADRDGRRTKTLVGQLAKQLSLNVVAGSVATLKDGRFYNTTYTFDQTGKVIAEYDKAHRFGPMQEDQYVAAGNQPANYEIANLKSASLICYDLRFPEWWRTAGTKGVNVYFLPAEWPTSRIEQWEALLKARAIENQAFVIGVNRVGDDPNNHFNGHSMAVAPSGEVLANADEQAGITIVEIDQTAVQEAKQLFDIQNDRRPELYR</sequence>
<dbReference type="InterPro" id="IPR001110">
    <property type="entry name" value="UPF0012_CS"/>
</dbReference>
<organism evidence="3 4">
    <name type="scientific">Limosilactobacillus alvi</name>
    <dbReference type="NCBI Taxonomy" id="990412"/>
    <lineage>
        <taxon>Bacteria</taxon>
        <taxon>Bacillati</taxon>
        <taxon>Bacillota</taxon>
        <taxon>Bacilli</taxon>
        <taxon>Lactobacillales</taxon>
        <taxon>Lactobacillaceae</taxon>
        <taxon>Limosilactobacillus</taxon>
    </lineage>
</organism>
<proteinExistence type="inferred from homology"/>
<dbReference type="Pfam" id="PF00795">
    <property type="entry name" value="CN_hydrolase"/>
    <property type="match status" value="1"/>
</dbReference>
<dbReference type="PROSITE" id="PS01227">
    <property type="entry name" value="UPF0012"/>
    <property type="match status" value="1"/>
</dbReference>
<dbReference type="PANTHER" id="PTHR23088">
    <property type="entry name" value="NITRILASE-RELATED"/>
    <property type="match status" value="1"/>
</dbReference>
<protein>
    <submittedName>
        <fullName evidence="3">Carbon-nitrogen family hydrolase</fullName>
    </submittedName>
</protein>
<dbReference type="Proteomes" id="UP000776629">
    <property type="component" value="Unassembled WGS sequence"/>
</dbReference>
<name>A0ABS2EQN2_9LACO</name>
<comment type="similarity">
    <text evidence="1">Belongs to the carbon-nitrogen hydrolase superfamily. NIT1/NIT2 family.</text>
</comment>
<keyword evidence="3" id="KW-0378">Hydrolase</keyword>
<evidence type="ECO:0000256" key="1">
    <source>
        <dbReference type="ARBA" id="ARBA00010613"/>
    </source>
</evidence>
<evidence type="ECO:0000259" key="2">
    <source>
        <dbReference type="PROSITE" id="PS50263"/>
    </source>
</evidence>
<gene>
    <name evidence="3" type="ORF">H5993_07200</name>
</gene>
<accession>A0ABS2EQN2</accession>
<comment type="caution">
    <text evidence="3">The sequence shown here is derived from an EMBL/GenBank/DDBJ whole genome shotgun (WGS) entry which is preliminary data.</text>
</comment>
<dbReference type="PROSITE" id="PS50263">
    <property type="entry name" value="CN_HYDROLASE"/>
    <property type="match status" value="1"/>
</dbReference>
<dbReference type="Gene3D" id="3.60.110.10">
    <property type="entry name" value="Carbon-nitrogen hydrolase"/>
    <property type="match status" value="1"/>
</dbReference>
<dbReference type="InterPro" id="IPR036526">
    <property type="entry name" value="C-N_Hydrolase_sf"/>
</dbReference>
<dbReference type="RefSeq" id="WP_204776819.1">
    <property type="nucleotide sequence ID" value="NZ_JACJJQ010000034.1"/>
</dbReference>